<feature type="domain" description="DUF4142" evidence="2">
    <location>
        <begin position="81"/>
        <end position="210"/>
    </location>
</feature>
<keyword evidence="1" id="KW-0812">Transmembrane</keyword>
<reference evidence="3 4" key="1">
    <citation type="submission" date="2022-06" db="EMBL/GenBank/DDBJ databases">
        <title>Sequencing the genomes of 1000 actinobacteria strains.</title>
        <authorList>
            <person name="Klenk H.-P."/>
        </authorList>
    </citation>
    <scope>NUCLEOTIDE SEQUENCE [LARGE SCALE GENOMIC DNA]</scope>
    <source>
        <strain evidence="3 4">DSM 41656</strain>
    </source>
</reference>
<keyword evidence="4" id="KW-1185">Reference proteome</keyword>
<evidence type="ECO:0000313" key="3">
    <source>
        <dbReference type="EMBL" id="MCP2313670.1"/>
    </source>
</evidence>
<dbReference type="PANTHER" id="PTHR38593:SF1">
    <property type="entry name" value="BLR2558 PROTEIN"/>
    <property type="match status" value="1"/>
</dbReference>
<evidence type="ECO:0000313" key="4">
    <source>
        <dbReference type="Proteomes" id="UP001206483"/>
    </source>
</evidence>
<name>A0ABT1J8A8_9ACTN</name>
<comment type="caution">
    <text evidence="3">The sequence shown here is derived from an EMBL/GenBank/DDBJ whole genome shotgun (WGS) entry which is preliminary data.</text>
</comment>
<evidence type="ECO:0000259" key="2">
    <source>
        <dbReference type="Pfam" id="PF13628"/>
    </source>
</evidence>
<dbReference type="InterPro" id="IPR012347">
    <property type="entry name" value="Ferritin-like"/>
</dbReference>
<feature type="transmembrane region" description="Helical" evidence="1">
    <location>
        <begin position="31"/>
        <end position="52"/>
    </location>
</feature>
<dbReference type="EMBL" id="JAMZDX010000007">
    <property type="protein sequence ID" value="MCP2313670.1"/>
    <property type="molecule type" value="Genomic_DNA"/>
</dbReference>
<dbReference type="RefSeq" id="WP_253803732.1">
    <property type="nucleotide sequence ID" value="NZ_BAAAUB010000089.1"/>
</dbReference>
<sequence length="241" mass="25756">MGKPMSPSRKKRGPGSSAYAFQVPIGIPRSFATLLVIVAMASTLVALVVPIARSAGSYSMPKAQESPATVQTPTGPLTALDRDFVKRVRWAGLWEIPAGRMALAKGTTPEVRTAGQHLVDGHTELDRDTLDTAQTLGLSVPDEPNDQQKGWLKQLEAAQGEEFDRLFANIVRNAHGQVFAVVAQVRANTKNSAVRDLATIANDTVLDHMTVLENTGLVTFAAAASFHGLPGRPEPVSRVSI</sequence>
<accession>A0ABT1J8A8</accession>
<dbReference type="Pfam" id="PF13628">
    <property type="entry name" value="DUF4142"/>
    <property type="match status" value="1"/>
</dbReference>
<proteinExistence type="predicted"/>
<organism evidence="3 4">
    <name type="scientific">Kitasatospora paracochleata</name>
    <dbReference type="NCBI Taxonomy" id="58354"/>
    <lineage>
        <taxon>Bacteria</taxon>
        <taxon>Bacillati</taxon>
        <taxon>Actinomycetota</taxon>
        <taxon>Actinomycetes</taxon>
        <taxon>Kitasatosporales</taxon>
        <taxon>Streptomycetaceae</taxon>
        <taxon>Kitasatospora</taxon>
    </lineage>
</organism>
<dbReference type="Gene3D" id="1.20.1260.10">
    <property type="match status" value="1"/>
</dbReference>
<gene>
    <name evidence="3" type="ORF">FHR36_006869</name>
</gene>
<dbReference type="PANTHER" id="PTHR38593">
    <property type="entry name" value="BLR2558 PROTEIN"/>
    <property type="match status" value="1"/>
</dbReference>
<dbReference type="InterPro" id="IPR025419">
    <property type="entry name" value="DUF4142"/>
</dbReference>
<keyword evidence="1" id="KW-1133">Transmembrane helix</keyword>
<keyword evidence="1" id="KW-0472">Membrane</keyword>
<evidence type="ECO:0000256" key="1">
    <source>
        <dbReference type="SAM" id="Phobius"/>
    </source>
</evidence>
<protein>
    <submittedName>
        <fullName evidence="3">Outer membrane protein</fullName>
    </submittedName>
</protein>
<dbReference type="Proteomes" id="UP001206483">
    <property type="component" value="Unassembled WGS sequence"/>
</dbReference>